<reference evidence="2 3" key="1">
    <citation type="submission" date="2019-10" db="EMBL/GenBank/DDBJ databases">
        <title>The Genome Sequence of Clostridium tarantellae Isolated from Fish Brain.</title>
        <authorList>
            <person name="Bano L."/>
            <person name="Kiel M."/>
            <person name="Sales G."/>
            <person name="Doxey A.C."/>
            <person name="Mansfield M.J."/>
            <person name="Schiavone M."/>
            <person name="Rossetto O."/>
            <person name="Pirazzini M."/>
            <person name="Dobrindt U."/>
            <person name="Montecucco C."/>
        </authorList>
    </citation>
    <scope>NUCLEOTIDE SEQUENCE [LARGE SCALE GENOMIC DNA]</scope>
    <source>
        <strain evidence="2 3">DSM 3997</strain>
    </source>
</reference>
<name>A0A6I1MJT8_9CLOT</name>
<dbReference type="EMBL" id="WHJC01000047">
    <property type="protein sequence ID" value="MPQ43204.1"/>
    <property type="molecule type" value="Genomic_DNA"/>
</dbReference>
<dbReference type="OrthoDB" id="176752at2"/>
<dbReference type="SUPFAM" id="SSF49464">
    <property type="entry name" value="Carboxypeptidase regulatory domain-like"/>
    <property type="match status" value="2"/>
</dbReference>
<dbReference type="Gene3D" id="2.60.40.1120">
    <property type="entry name" value="Carboxypeptidase-like, regulatory domain"/>
    <property type="match status" value="2"/>
</dbReference>
<proteinExistence type="predicted"/>
<organism evidence="2 3">
    <name type="scientific">Clostridium tarantellae</name>
    <dbReference type="NCBI Taxonomy" id="39493"/>
    <lineage>
        <taxon>Bacteria</taxon>
        <taxon>Bacillati</taxon>
        <taxon>Bacillota</taxon>
        <taxon>Clostridia</taxon>
        <taxon>Eubacteriales</taxon>
        <taxon>Clostridiaceae</taxon>
        <taxon>Clostridium</taxon>
    </lineage>
</organism>
<protein>
    <recommendedName>
        <fullName evidence="4">Carboxypeptidase regulatory-like domain-containing protein</fullName>
    </recommendedName>
</protein>
<dbReference type="RefSeq" id="WP_152888515.1">
    <property type="nucleotide sequence ID" value="NZ_WHJC01000047.1"/>
</dbReference>
<evidence type="ECO:0008006" key="4">
    <source>
        <dbReference type="Google" id="ProtNLM"/>
    </source>
</evidence>
<dbReference type="InterPro" id="IPR008969">
    <property type="entry name" value="CarboxyPept-like_regulatory"/>
</dbReference>
<comment type="caution">
    <text evidence="2">The sequence shown here is derived from an EMBL/GenBank/DDBJ whole genome shotgun (WGS) entry which is preliminary data.</text>
</comment>
<dbReference type="SUPFAM" id="SSF49478">
    <property type="entry name" value="Cna protein B-type domain"/>
    <property type="match status" value="1"/>
</dbReference>
<dbReference type="Gene3D" id="2.60.40.10">
    <property type="entry name" value="Immunoglobulins"/>
    <property type="match status" value="1"/>
</dbReference>
<evidence type="ECO:0000256" key="1">
    <source>
        <dbReference type="ARBA" id="ARBA00022729"/>
    </source>
</evidence>
<dbReference type="InterPro" id="IPR051417">
    <property type="entry name" value="SDr/BOS_complex"/>
</dbReference>
<keyword evidence="1" id="KW-0732">Signal</keyword>
<accession>A0A6I1MJT8</accession>
<evidence type="ECO:0000313" key="3">
    <source>
        <dbReference type="Proteomes" id="UP000430345"/>
    </source>
</evidence>
<dbReference type="Proteomes" id="UP000430345">
    <property type="component" value="Unassembled WGS sequence"/>
</dbReference>
<sequence>MKLKSNNFSLTKIPAKEILKFWSEAIELTASNYRSIIVAGEVDDLNGNPIENAFVQIMDEENNPVYHGFTNEEGKYLLNNIPMNSKYNILVKANNKKIYYGNSFEGILDEVKIINFILEDDITKEYSIIAGSIIDDDNMENVIKSAIITLSKLDENYNEKLIDVTYTNENGQYIFTDVMDGEYIISVTASGYLNKIVNKKVENKINNVIEYKINLQLEKDMKKGSISGIITDYNDNPLGNTNVVLYSINKENSLKPIAFTKSNEKGMYLFTNIPEGNYKIMSKQDEIINIEE</sequence>
<dbReference type="InterPro" id="IPR013783">
    <property type="entry name" value="Ig-like_fold"/>
</dbReference>
<dbReference type="AlphaFoldDB" id="A0A6I1MJT8"/>
<gene>
    <name evidence="2" type="ORF">GBZ86_05430</name>
</gene>
<dbReference type="PANTHER" id="PTHR23303:SF14">
    <property type="entry name" value="BOS COMPLEX SUBUNIT NOMO1-RELATED"/>
    <property type="match status" value="1"/>
</dbReference>
<dbReference type="PANTHER" id="PTHR23303">
    <property type="entry name" value="CARBOXYPEPTIDASE REGULATORY REGION-CONTAINING"/>
    <property type="match status" value="1"/>
</dbReference>
<evidence type="ECO:0000313" key="2">
    <source>
        <dbReference type="EMBL" id="MPQ43204.1"/>
    </source>
</evidence>
<keyword evidence="3" id="KW-1185">Reference proteome</keyword>